<evidence type="ECO:0000313" key="2">
    <source>
        <dbReference type="Proteomes" id="UP001596028"/>
    </source>
</evidence>
<gene>
    <name evidence="1" type="ORF">ACFO3S_13035</name>
</gene>
<protein>
    <submittedName>
        <fullName evidence="1">Uncharacterized protein</fullName>
    </submittedName>
</protein>
<evidence type="ECO:0000313" key="1">
    <source>
        <dbReference type="EMBL" id="MFC4599169.1"/>
    </source>
</evidence>
<proteinExistence type="predicted"/>
<sequence length="79" mass="9110">MKDYGHRVEALRAVEALCYSLCIHILVEESLAWNAARMTLIDLFEDEQYWQSDSEEQKRLVRKKAIARALEQAAKKAAS</sequence>
<reference evidence="2" key="1">
    <citation type="journal article" date="2019" name="Int. J. Syst. Evol. Microbiol.">
        <title>The Global Catalogue of Microorganisms (GCM) 10K type strain sequencing project: providing services to taxonomists for standard genome sequencing and annotation.</title>
        <authorList>
            <consortium name="The Broad Institute Genomics Platform"/>
            <consortium name="The Broad Institute Genome Sequencing Center for Infectious Disease"/>
            <person name="Wu L."/>
            <person name="Ma J."/>
        </authorList>
    </citation>
    <scope>NUCLEOTIDE SEQUENCE [LARGE SCALE GENOMIC DNA]</scope>
    <source>
        <strain evidence="2">CCUG 49571</strain>
    </source>
</reference>
<keyword evidence="2" id="KW-1185">Reference proteome</keyword>
<name>A0ABV9FG64_9BACL</name>
<organism evidence="1 2">
    <name type="scientific">Cohnella hongkongensis</name>
    <dbReference type="NCBI Taxonomy" id="178337"/>
    <lineage>
        <taxon>Bacteria</taxon>
        <taxon>Bacillati</taxon>
        <taxon>Bacillota</taxon>
        <taxon>Bacilli</taxon>
        <taxon>Bacillales</taxon>
        <taxon>Paenibacillaceae</taxon>
        <taxon>Cohnella</taxon>
    </lineage>
</organism>
<dbReference type="Proteomes" id="UP001596028">
    <property type="component" value="Unassembled WGS sequence"/>
</dbReference>
<accession>A0ABV9FG64</accession>
<dbReference type="RefSeq" id="WP_378096447.1">
    <property type="nucleotide sequence ID" value="NZ_JBHSEP010000008.1"/>
</dbReference>
<dbReference type="EMBL" id="JBHSEP010000008">
    <property type="protein sequence ID" value="MFC4599169.1"/>
    <property type="molecule type" value="Genomic_DNA"/>
</dbReference>
<comment type="caution">
    <text evidence="1">The sequence shown here is derived from an EMBL/GenBank/DDBJ whole genome shotgun (WGS) entry which is preliminary data.</text>
</comment>